<evidence type="ECO:0000313" key="1">
    <source>
        <dbReference type="EMBL" id="KAJ1150117.1"/>
    </source>
</evidence>
<dbReference type="AlphaFoldDB" id="A0AAV7RBQ9"/>
<feature type="non-terminal residue" evidence="1">
    <location>
        <position position="91"/>
    </location>
</feature>
<dbReference type="EMBL" id="JANPWB010000009">
    <property type="protein sequence ID" value="KAJ1150117.1"/>
    <property type="molecule type" value="Genomic_DNA"/>
</dbReference>
<protein>
    <submittedName>
        <fullName evidence="1">Uncharacterized protein</fullName>
    </submittedName>
</protein>
<dbReference type="Proteomes" id="UP001066276">
    <property type="component" value="Chromosome 5"/>
</dbReference>
<evidence type="ECO:0000313" key="2">
    <source>
        <dbReference type="Proteomes" id="UP001066276"/>
    </source>
</evidence>
<sequence length="91" mass="10254">TFQTAADRTDTLLGTFCEDSSSSIKDIENEPGRHLVKPQLPGSVPDVTTRLNTAPKSDCSKGLQVLLTYIEWPRRNWLRFICYKAFPLPSL</sequence>
<reference evidence="1" key="1">
    <citation type="journal article" date="2022" name="bioRxiv">
        <title>Sequencing and chromosome-scale assembly of the giantPleurodeles waltlgenome.</title>
        <authorList>
            <person name="Brown T."/>
            <person name="Elewa A."/>
            <person name="Iarovenko S."/>
            <person name="Subramanian E."/>
            <person name="Araus A.J."/>
            <person name="Petzold A."/>
            <person name="Susuki M."/>
            <person name="Suzuki K.-i.T."/>
            <person name="Hayashi T."/>
            <person name="Toyoda A."/>
            <person name="Oliveira C."/>
            <person name="Osipova E."/>
            <person name="Leigh N.D."/>
            <person name="Simon A."/>
            <person name="Yun M.H."/>
        </authorList>
    </citation>
    <scope>NUCLEOTIDE SEQUENCE</scope>
    <source>
        <strain evidence="1">20211129_DDA</strain>
        <tissue evidence="1">Liver</tissue>
    </source>
</reference>
<comment type="caution">
    <text evidence="1">The sequence shown here is derived from an EMBL/GenBank/DDBJ whole genome shotgun (WGS) entry which is preliminary data.</text>
</comment>
<organism evidence="1 2">
    <name type="scientific">Pleurodeles waltl</name>
    <name type="common">Iberian ribbed newt</name>
    <dbReference type="NCBI Taxonomy" id="8319"/>
    <lineage>
        <taxon>Eukaryota</taxon>
        <taxon>Metazoa</taxon>
        <taxon>Chordata</taxon>
        <taxon>Craniata</taxon>
        <taxon>Vertebrata</taxon>
        <taxon>Euteleostomi</taxon>
        <taxon>Amphibia</taxon>
        <taxon>Batrachia</taxon>
        <taxon>Caudata</taxon>
        <taxon>Salamandroidea</taxon>
        <taxon>Salamandridae</taxon>
        <taxon>Pleurodelinae</taxon>
        <taxon>Pleurodeles</taxon>
    </lineage>
</organism>
<name>A0AAV7RBQ9_PLEWA</name>
<keyword evidence="2" id="KW-1185">Reference proteome</keyword>
<feature type="non-terminal residue" evidence="1">
    <location>
        <position position="1"/>
    </location>
</feature>
<accession>A0AAV7RBQ9</accession>
<proteinExistence type="predicted"/>
<gene>
    <name evidence="1" type="ORF">NDU88_002915</name>
</gene>